<dbReference type="PANTHER" id="PTHR42973">
    <property type="entry name" value="BINDING OXIDOREDUCTASE, PUTATIVE (AFU_ORTHOLOGUE AFUA_1G17690)-RELATED"/>
    <property type="match status" value="1"/>
</dbReference>
<dbReference type="Proteomes" id="UP000053791">
    <property type="component" value="Unassembled WGS sequence"/>
</dbReference>
<dbReference type="GO" id="GO:0071949">
    <property type="term" value="F:FAD binding"/>
    <property type="evidence" value="ECO:0007669"/>
    <property type="project" value="InterPro"/>
</dbReference>
<keyword evidence="8" id="KW-1185">Reference proteome</keyword>
<dbReference type="InterPro" id="IPR006094">
    <property type="entry name" value="Oxid_FAD_bind_N"/>
</dbReference>
<dbReference type="InterPro" id="IPR016169">
    <property type="entry name" value="FAD-bd_PCMH_sub2"/>
</dbReference>
<keyword evidence="5" id="KW-0560">Oxidoreductase</keyword>
<dbReference type="AlphaFoldDB" id="A0A0X3TEH8"/>
<dbReference type="Pfam" id="PF08031">
    <property type="entry name" value="BBE"/>
    <property type="match status" value="1"/>
</dbReference>
<keyword evidence="3" id="KW-0285">Flavoprotein</keyword>
<evidence type="ECO:0000256" key="4">
    <source>
        <dbReference type="ARBA" id="ARBA00022827"/>
    </source>
</evidence>
<comment type="cofactor">
    <cofactor evidence="1">
        <name>FAD</name>
        <dbReference type="ChEBI" id="CHEBI:57692"/>
    </cofactor>
</comment>
<name>A0A0X3TEH8_9RHOB</name>
<dbReference type="InterPro" id="IPR012951">
    <property type="entry name" value="BBE"/>
</dbReference>
<dbReference type="STRING" id="1685379.AVO45_15440"/>
<dbReference type="InterPro" id="IPR050416">
    <property type="entry name" value="FAD-linked_Oxidoreductase"/>
</dbReference>
<dbReference type="Pfam" id="PF01565">
    <property type="entry name" value="FAD_binding_4"/>
    <property type="match status" value="1"/>
</dbReference>
<dbReference type="PROSITE" id="PS51387">
    <property type="entry name" value="FAD_PCMH"/>
    <property type="match status" value="1"/>
</dbReference>
<dbReference type="PANTHER" id="PTHR42973:SF39">
    <property type="entry name" value="FAD-BINDING PCMH-TYPE DOMAIN-CONTAINING PROTEIN"/>
    <property type="match status" value="1"/>
</dbReference>
<feature type="domain" description="FAD-binding PCMH-type" evidence="6">
    <location>
        <begin position="64"/>
        <end position="236"/>
    </location>
</feature>
<dbReference type="Gene3D" id="3.30.465.10">
    <property type="match status" value="1"/>
</dbReference>
<evidence type="ECO:0000259" key="6">
    <source>
        <dbReference type="PROSITE" id="PS51387"/>
    </source>
</evidence>
<dbReference type="SUPFAM" id="SSF56176">
    <property type="entry name" value="FAD-binding/transporter-associated domain-like"/>
    <property type="match status" value="1"/>
</dbReference>
<dbReference type="InterPro" id="IPR036318">
    <property type="entry name" value="FAD-bd_PCMH-like_sf"/>
</dbReference>
<comment type="caution">
    <text evidence="7">The sequence shown here is derived from an EMBL/GenBank/DDBJ whole genome shotgun (WGS) entry which is preliminary data.</text>
</comment>
<dbReference type="GO" id="GO:0016491">
    <property type="term" value="F:oxidoreductase activity"/>
    <property type="evidence" value="ECO:0007669"/>
    <property type="project" value="UniProtKB-KW"/>
</dbReference>
<evidence type="ECO:0000313" key="8">
    <source>
        <dbReference type="Proteomes" id="UP000053791"/>
    </source>
</evidence>
<dbReference type="Gene3D" id="3.30.43.10">
    <property type="entry name" value="Uridine Diphospho-n-acetylenolpyruvylglucosamine Reductase, domain 2"/>
    <property type="match status" value="1"/>
</dbReference>
<organism evidence="7 8">
    <name type="scientific">Ruegeria marisrubri</name>
    <dbReference type="NCBI Taxonomy" id="1685379"/>
    <lineage>
        <taxon>Bacteria</taxon>
        <taxon>Pseudomonadati</taxon>
        <taxon>Pseudomonadota</taxon>
        <taxon>Alphaproteobacteria</taxon>
        <taxon>Rhodobacterales</taxon>
        <taxon>Roseobacteraceae</taxon>
        <taxon>Ruegeria</taxon>
    </lineage>
</organism>
<dbReference type="InterPro" id="IPR016167">
    <property type="entry name" value="FAD-bd_PCMH_sub1"/>
</dbReference>
<evidence type="ECO:0000313" key="7">
    <source>
        <dbReference type="EMBL" id="KUJ73471.1"/>
    </source>
</evidence>
<accession>A0A0X3TEH8</accession>
<dbReference type="EMBL" id="LQBQ01000038">
    <property type="protein sequence ID" value="KUJ73471.1"/>
    <property type="molecule type" value="Genomic_DNA"/>
</dbReference>
<proteinExistence type="inferred from homology"/>
<reference evidence="7 8" key="1">
    <citation type="submission" date="2015-12" db="EMBL/GenBank/DDBJ databases">
        <authorList>
            <person name="Shamseldin A."/>
            <person name="Moawad H."/>
            <person name="Abd El-Rahim W.M."/>
            <person name="Sadowsky M.J."/>
        </authorList>
    </citation>
    <scope>NUCLEOTIDE SEQUENCE [LARGE SCALE GENOMIC DNA]</scope>
    <source>
        <strain evidence="7 8">ZGT118</strain>
    </source>
</reference>
<comment type="similarity">
    <text evidence="2">Belongs to the oxygen-dependent FAD-linked oxidoreductase family.</text>
</comment>
<evidence type="ECO:0000256" key="2">
    <source>
        <dbReference type="ARBA" id="ARBA00005466"/>
    </source>
</evidence>
<dbReference type="Gene3D" id="3.40.462.20">
    <property type="match status" value="1"/>
</dbReference>
<evidence type="ECO:0000256" key="3">
    <source>
        <dbReference type="ARBA" id="ARBA00022630"/>
    </source>
</evidence>
<protein>
    <submittedName>
        <fullName evidence="7">FAD-linked oxidase</fullName>
    </submittedName>
</protein>
<gene>
    <name evidence="7" type="ORF">AVO45_15440</name>
</gene>
<dbReference type="RefSeq" id="WP_068349988.1">
    <property type="nucleotide sequence ID" value="NZ_LQBQ01000038.1"/>
</dbReference>
<keyword evidence="4" id="KW-0274">FAD</keyword>
<dbReference type="InterPro" id="IPR016166">
    <property type="entry name" value="FAD-bd_PCMH"/>
</dbReference>
<dbReference type="OrthoDB" id="9775082at2"/>
<sequence length="521" mass="59472">MRKISKTILAKERVAHSRTDLVLQRYHPIDPDEIRAFEKGLVGSVVLPTDPNYNTDRQLWNPAFQDYPEIIVYCETIEDVRASLAFARKHKLWVVSRSGRHSTAGYSVNNAMVLDTSKLCHVVVDPNPDAPMAYVGPGTPFKVLNSVLNAYHLHVPGGACQDVCVAGFMMGGGYGFTSRMFGMNCDNVLGVTMMLWDGSIVVADATTNPDLFWAIRGGTGNNFGVLLEIRYRLHDLYEVWGFHIQWPLNKAAKALEYLQANYMKDGKSDKFGAYIFLAYQGEEKVLLVSGLYHGPEAEGRKLIKPLLDDPVGGELENHKTGTYQQINSWLYDEKYDIPVVPDQAREDKQGGYIARQLNEAEWQRVVDYLDSTPNAYGAVAIEPYGGAINRYPVGKEGNAFIHRDVHMNFYVDVFWLSEEEKQIVVPWLDGFMKLMTEEGFFIDRCYQNYPRRSQVNYRWLYWGDNFNSLLFVKRKFDPENFFHYQQSISSVPEDAPPDIIRDKSKPFFSDPKITYESYSTP</sequence>
<evidence type="ECO:0000256" key="1">
    <source>
        <dbReference type="ARBA" id="ARBA00001974"/>
    </source>
</evidence>
<evidence type="ECO:0000256" key="5">
    <source>
        <dbReference type="ARBA" id="ARBA00023002"/>
    </source>
</evidence>